<protein>
    <submittedName>
        <fullName evidence="2">Uncharacterized protein</fullName>
    </submittedName>
</protein>
<reference evidence="2 3" key="1">
    <citation type="submission" date="2015-03" db="EMBL/GenBank/DDBJ databases">
        <authorList>
            <consortium name="Pathogen Informatics"/>
        </authorList>
    </citation>
    <scope>NUCLEOTIDE SEQUENCE [LARGE SCALE GENOMIC DNA]</scope>
    <source>
        <strain evidence="2 3">H09601792</strain>
    </source>
</reference>
<gene>
    <name evidence="2" type="ORF">ERS007688_02475</name>
</gene>
<dbReference type="AlphaFoldDB" id="A0A654TNR1"/>
<accession>A0A654TNR1</accession>
<evidence type="ECO:0000313" key="2">
    <source>
        <dbReference type="EMBL" id="CFE55782.1"/>
    </source>
</evidence>
<proteinExistence type="predicted"/>
<dbReference type="EMBL" id="CFOH01000417">
    <property type="protein sequence ID" value="CFE55782.1"/>
    <property type="molecule type" value="Genomic_DNA"/>
</dbReference>
<sequence length="180" mass="20087">MRLHRLGPGPARSELDELAVIAGLLLGPQRPHRLEVFAQHGAAASGWHTMIDELVGVPAEPDPDADPAVRQMIQRRNAFRQRDRIMLDRQRHRGGKPDPRRHRRCCSQAHPRVQRAHIAVVRQRSVTRRRMGRLALDRDVGVFGHVKRAKPVAFSKSGGRGRGDAAVAGEQHKSVVHAPN</sequence>
<evidence type="ECO:0000313" key="3">
    <source>
        <dbReference type="Proteomes" id="UP000046947"/>
    </source>
</evidence>
<organism evidence="2 3">
    <name type="scientific">Mycobacterium tuberculosis</name>
    <dbReference type="NCBI Taxonomy" id="1773"/>
    <lineage>
        <taxon>Bacteria</taxon>
        <taxon>Bacillati</taxon>
        <taxon>Actinomycetota</taxon>
        <taxon>Actinomycetes</taxon>
        <taxon>Mycobacteriales</taxon>
        <taxon>Mycobacteriaceae</taxon>
        <taxon>Mycobacterium</taxon>
        <taxon>Mycobacterium tuberculosis complex</taxon>
    </lineage>
</organism>
<dbReference type="Proteomes" id="UP000046947">
    <property type="component" value="Unassembled WGS sequence"/>
</dbReference>
<evidence type="ECO:0000256" key="1">
    <source>
        <dbReference type="SAM" id="MobiDB-lite"/>
    </source>
</evidence>
<feature type="region of interest" description="Disordered" evidence="1">
    <location>
        <begin position="154"/>
        <end position="180"/>
    </location>
</feature>
<name>A0A654TNR1_MYCTX</name>